<name>A0AA48GKC2_9BACT</name>
<protein>
    <submittedName>
        <fullName evidence="1">Uncharacterized protein</fullName>
    </submittedName>
</protein>
<evidence type="ECO:0000313" key="2">
    <source>
        <dbReference type="Proteomes" id="UP001238179"/>
    </source>
</evidence>
<gene>
    <name evidence="1" type="ORF">METEAL_21010</name>
</gene>
<accession>A0AA48GKC2</accession>
<organism evidence="1 2">
    <name type="scientific">Mesoterricola silvestris</name>
    <dbReference type="NCBI Taxonomy" id="2927979"/>
    <lineage>
        <taxon>Bacteria</taxon>
        <taxon>Pseudomonadati</taxon>
        <taxon>Acidobacteriota</taxon>
        <taxon>Holophagae</taxon>
        <taxon>Holophagales</taxon>
        <taxon>Holophagaceae</taxon>
        <taxon>Mesoterricola</taxon>
    </lineage>
</organism>
<dbReference type="RefSeq" id="WP_316415838.1">
    <property type="nucleotide sequence ID" value="NZ_AP027080.1"/>
</dbReference>
<dbReference type="KEGG" id="msil:METEAL_21010"/>
<proteinExistence type="predicted"/>
<evidence type="ECO:0000313" key="1">
    <source>
        <dbReference type="EMBL" id="BDU72927.1"/>
    </source>
</evidence>
<dbReference type="AlphaFoldDB" id="A0AA48GKC2"/>
<dbReference type="Proteomes" id="UP001238179">
    <property type="component" value="Chromosome"/>
</dbReference>
<keyword evidence="2" id="KW-1185">Reference proteome</keyword>
<reference evidence="2" key="1">
    <citation type="journal article" date="2023" name="Int. J. Syst. Evol. Microbiol.">
        <title>Mesoterricola silvestris gen. nov., sp. nov., Mesoterricola sediminis sp. nov., Geothrix oryzae sp. nov., Geothrix edaphica sp. nov., Geothrix rubra sp. nov., and Geothrix limicola sp. nov., six novel members of Acidobacteriota isolated from soils.</title>
        <authorList>
            <person name="Itoh H."/>
            <person name="Sugisawa Y."/>
            <person name="Mise K."/>
            <person name="Xu Z."/>
            <person name="Kuniyasu M."/>
            <person name="Ushijima N."/>
            <person name="Kawano K."/>
            <person name="Kobayashi E."/>
            <person name="Shiratori Y."/>
            <person name="Masuda Y."/>
            <person name="Senoo K."/>
        </authorList>
    </citation>
    <scope>NUCLEOTIDE SEQUENCE [LARGE SCALE GENOMIC DNA]</scope>
    <source>
        <strain evidence="2">W79</strain>
    </source>
</reference>
<dbReference type="EMBL" id="AP027080">
    <property type="protein sequence ID" value="BDU72927.1"/>
    <property type="molecule type" value="Genomic_DNA"/>
</dbReference>
<sequence>MSERLLRVTAPHFVAGAVWTFKGNAWVCTFTTAYIRLFMKLPGAKIAVKQTLGVPSWIKFDGGDGLVMPIVFAGNTLKDPAASI</sequence>